<organism evidence="5 6">
    <name type="scientific">Lucifera butyrica</name>
    <dbReference type="NCBI Taxonomy" id="1351585"/>
    <lineage>
        <taxon>Bacteria</taxon>
        <taxon>Bacillati</taxon>
        <taxon>Bacillota</taxon>
        <taxon>Negativicutes</taxon>
        <taxon>Veillonellales</taxon>
        <taxon>Veillonellaceae</taxon>
        <taxon>Lucifera</taxon>
    </lineage>
</organism>
<keyword evidence="2" id="KW-0238">DNA-binding</keyword>
<dbReference type="Pfam" id="PF01022">
    <property type="entry name" value="HTH_5"/>
    <property type="match status" value="1"/>
</dbReference>
<keyword evidence="6" id="KW-1185">Reference proteome</keyword>
<dbReference type="EMBL" id="UPPP01000064">
    <property type="protein sequence ID" value="VBB06434.1"/>
    <property type="molecule type" value="Genomic_DNA"/>
</dbReference>
<evidence type="ECO:0000313" key="6">
    <source>
        <dbReference type="Proteomes" id="UP000277811"/>
    </source>
</evidence>
<dbReference type="PRINTS" id="PR00778">
    <property type="entry name" value="HTHARSR"/>
</dbReference>
<gene>
    <name evidence="5" type="ORF">LUCI_1666</name>
</gene>
<dbReference type="Gene3D" id="1.10.10.10">
    <property type="entry name" value="Winged helix-like DNA-binding domain superfamily/Winged helix DNA-binding domain"/>
    <property type="match status" value="1"/>
</dbReference>
<name>A0A498R4R4_9FIRM</name>
<evidence type="ECO:0000256" key="2">
    <source>
        <dbReference type="ARBA" id="ARBA00023125"/>
    </source>
</evidence>
<dbReference type="InterPro" id="IPR011991">
    <property type="entry name" value="ArsR-like_HTH"/>
</dbReference>
<dbReference type="OrthoDB" id="9798835at2"/>
<proteinExistence type="predicted"/>
<dbReference type="InterPro" id="IPR051081">
    <property type="entry name" value="HTH_MetalResp_TranReg"/>
</dbReference>
<dbReference type="SUPFAM" id="SSF46785">
    <property type="entry name" value="Winged helix' DNA-binding domain"/>
    <property type="match status" value="1"/>
</dbReference>
<dbReference type="Proteomes" id="UP000277811">
    <property type="component" value="Unassembled WGS sequence"/>
</dbReference>
<dbReference type="PANTHER" id="PTHR33154:SF18">
    <property type="entry name" value="ARSENICAL RESISTANCE OPERON REPRESSOR"/>
    <property type="match status" value="1"/>
</dbReference>
<dbReference type="RefSeq" id="WP_122627388.1">
    <property type="nucleotide sequence ID" value="NZ_UPPP01000064.1"/>
</dbReference>
<dbReference type="InterPro" id="IPR001845">
    <property type="entry name" value="HTH_ArsR_DNA-bd_dom"/>
</dbReference>
<evidence type="ECO:0000259" key="4">
    <source>
        <dbReference type="PROSITE" id="PS50987"/>
    </source>
</evidence>
<accession>A0A498R4R4</accession>
<dbReference type="PROSITE" id="PS50987">
    <property type="entry name" value="HTH_ARSR_2"/>
    <property type="match status" value="1"/>
</dbReference>
<dbReference type="AlphaFoldDB" id="A0A498R4R4"/>
<dbReference type="SMART" id="SM00418">
    <property type="entry name" value="HTH_ARSR"/>
    <property type="match status" value="1"/>
</dbReference>
<dbReference type="GO" id="GO:0003677">
    <property type="term" value="F:DNA binding"/>
    <property type="evidence" value="ECO:0007669"/>
    <property type="project" value="UniProtKB-KW"/>
</dbReference>
<feature type="domain" description="HTH arsR-type" evidence="4">
    <location>
        <begin position="1"/>
        <end position="95"/>
    </location>
</feature>
<dbReference type="InterPro" id="IPR036388">
    <property type="entry name" value="WH-like_DNA-bd_sf"/>
</dbReference>
<dbReference type="PANTHER" id="PTHR33154">
    <property type="entry name" value="TRANSCRIPTIONAL REGULATOR, ARSR FAMILY"/>
    <property type="match status" value="1"/>
</dbReference>
<dbReference type="GO" id="GO:0003700">
    <property type="term" value="F:DNA-binding transcription factor activity"/>
    <property type="evidence" value="ECO:0007669"/>
    <property type="project" value="InterPro"/>
</dbReference>
<dbReference type="CDD" id="cd00090">
    <property type="entry name" value="HTH_ARSR"/>
    <property type="match status" value="1"/>
</dbReference>
<protein>
    <submittedName>
        <fullName evidence="5">Arsr-type transcription regulator hth motif</fullName>
    </submittedName>
</protein>
<dbReference type="InterPro" id="IPR036390">
    <property type="entry name" value="WH_DNA-bd_sf"/>
</dbReference>
<dbReference type="NCBIfam" id="NF033788">
    <property type="entry name" value="HTH_metalloreg"/>
    <property type="match status" value="1"/>
</dbReference>
<reference evidence="5 6" key="1">
    <citation type="submission" date="2018-06" db="EMBL/GenBank/DDBJ databases">
        <authorList>
            <person name="Strepis N."/>
        </authorList>
    </citation>
    <scope>NUCLEOTIDE SEQUENCE [LARGE SCALE GENOMIC DNA]</scope>
    <source>
        <strain evidence="5">LUCI</strain>
    </source>
</reference>
<evidence type="ECO:0000313" key="5">
    <source>
        <dbReference type="EMBL" id="VBB06434.1"/>
    </source>
</evidence>
<keyword evidence="1" id="KW-0805">Transcription regulation</keyword>
<evidence type="ECO:0000256" key="1">
    <source>
        <dbReference type="ARBA" id="ARBA00023015"/>
    </source>
</evidence>
<dbReference type="InterPro" id="IPR018334">
    <property type="entry name" value="ArsR_HTH"/>
</dbReference>
<sequence length="120" mass="13846">MFVVEIVKALGDVTRLRILNLLKQETLCVCDLEEVLKISQSNASRHLAKLRYAGLITGEKRAQWVYYRVDEASMERYPFVRELLTGELAKEPACQKDEARLKKYRDLGGSCERTVRIPDE</sequence>
<keyword evidence="3" id="KW-0804">Transcription</keyword>
<dbReference type="PROSITE" id="PS00846">
    <property type="entry name" value="HTH_ARSR_1"/>
    <property type="match status" value="1"/>
</dbReference>
<evidence type="ECO:0000256" key="3">
    <source>
        <dbReference type="ARBA" id="ARBA00023163"/>
    </source>
</evidence>